<name>A0AAV7K118_9METZ</name>
<sequence>MYLTEKSWTRSPAIHVMLRKLAVESKMSSSWRSRSFRLSPQTVEIGYWVISSVRNIITEISQDNSLSHDLCLFDEADIFDFSTPRSRFNYLVDQIPLISILFSFLINSYTKSFASSVFSFLFECNQTMKSGERISPNLTDNSIKESIQDVFIFLLTSNIPIIDGFVRCQETLFHEIQLLAKCLPIYANTHRPECFSLTPLPLITSHCLTYFSNLFEISRVLTHLIPLPPPNVPTYRENASNIHPFVDFSIFDPVVSSEYYCRVAFSDLPSYFLKFCCDILNLLQHIFMVSHCAILQTFLKHELSHSHVSALCFLFMEVENYNFESKFNLSEDFPNFSINLQSTFHHFLFSGSFDNKFQIYFMEKIGFKFEKWPLFLSETMLFVLSKTILYHMNNQVTSSDHFSIRFLTSFIDSLERKISVISEDHPTDDVNFLHIQLFLFTFSSVPLEYRLSLLVRVIRLILGFSKINIHNLSSILASCRLVLLLEYFVFFLTSPYHSLYNLINACFQNNSKISQPGNIPTSSLDIPFKHYISKYCDEFTLPFPDSIPILYEILDRTDLKVDINSLPTLCNFHSNYSIQYLEIYSELLNLTYNIEAITVSSNKKYYFPHLFHYRYESIKNILSYLPLPDLKPSSIQTITTALDTYKLISLNLPSNSVSMKGNIREGAYKLPTAEFIFKEEMRYQNFLRPIDVIQLAENFFSTVTTSNTLSLFQLLLVSTSIMFKLFETLNSLKKLAANSILGSTLFSGKEVDSEIVDQTVVVIVDRQRFGNDPTISTSCQTLETEKPIDTLASDENQISFPYDNSNVDLNCGDIVNIQKPNEPEASFFESSMLHSSLPQFIISDVSVRLIPLVLKFIDFLSDLCTRYFIIDSPGNFDIIYCLLSTCTVESSSKDLTHFPPSPNLHLFDASLNESSMRVYDSYQQISLSCFDEISLLGANFLENKHSLNDILEQYVASLSVDPLNSLAPMFKHCISTTSSLIQSLIKWGCDEDILSSFLPEISSLIHRAPLLSLPPQCTIDHFISKKFYKLISNASTSLLLQKSFELIGLPNLRYFCNANLVLHTYYDIIIHSVKDVCIYRIMCNILENSPSFNFFSPLFLPIYPEFRQCLTSSINTFADLLIYQKENSIDETSIMVSQLHSSIFLNQEIIYAYFDYAMLGYAGEEEKSIEERCDKLLVLANAISTGGTILPTSTCQFMLISILPLGDKLLDFINQLLTKSRKGNHLHIQLKSDSFQQVTIDTKFHTLNV</sequence>
<evidence type="ECO:0000313" key="2">
    <source>
        <dbReference type="EMBL" id="KAI6653951.1"/>
    </source>
</evidence>
<evidence type="ECO:0000259" key="1">
    <source>
        <dbReference type="Pfam" id="PF19423"/>
    </source>
</evidence>
<reference evidence="2 3" key="1">
    <citation type="journal article" date="2023" name="BMC Biol.">
        <title>The compact genome of the sponge Oopsacas minuta (Hexactinellida) is lacking key metazoan core genes.</title>
        <authorList>
            <person name="Santini S."/>
            <person name="Schenkelaars Q."/>
            <person name="Jourda C."/>
            <person name="Duchesne M."/>
            <person name="Belahbib H."/>
            <person name="Rocher C."/>
            <person name="Selva M."/>
            <person name="Riesgo A."/>
            <person name="Vervoort M."/>
            <person name="Leys S.P."/>
            <person name="Kodjabachian L."/>
            <person name="Le Bivic A."/>
            <person name="Borchiellini C."/>
            <person name="Claverie J.M."/>
            <person name="Renard E."/>
        </authorList>
    </citation>
    <scope>NUCLEOTIDE SEQUENCE [LARGE SCALE GENOMIC DNA]</scope>
    <source>
        <strain evidence="2">SPO-2</strain>
    </source>
</reference>
<dbReference type="Pfam" id="PF19423">
    <property type="entry name" value="E3_UBR4_N"/>
    <property type="match status" value="1"/>
</dbReference>
<dbReference type="EMBL" id="JAKMXF010000244">
    <property type="protein sequence ID" value="KAI6653951.1"/>
    <property type="molecule type" value="Genomic_DNA"/>
</dbReference>
<keyword evidence="3" id="KW-1185">Reference proteome</keyword>
<accession>A0AAV7K118</accession>
<evidence type="ECO:0000313" key="3">
    <source>
        <dbReference type="Proteomes" id="UP001165289"/>
    </source>
</evidence>
<gene>
    <name evidence="2" type="ORF">LOD99_3127</name>
</gene>
<comment type="caution">
    <text evidence="2">The sequence shown here is derived from an EMBL/GenBank/DDBJ whole genome shotgun (WGS) entry which is preliminary data.</text>
</comment>
<feature type="domain" description="E3 ubiquitin-protein ligase UBR4 N-terminal" evidence="1">
    <location>
        <begin position="222"/>
        <end position="591"/>
    </location>
</feature>
<dbReference type="InterPro" id="IPR045841">
    <property type="entry name" value="E3_UBR4_N"/>
</dbReference>
<dbReference type="Proteomes" id="UP001165289">
    <property type="component" value="Unassembled WGS sequence"/>
</dbReference>
<dbReference type="AlphaFoldDB" id="A0AAV7K118"/>
<proteinExistence type="predicted"/>
<protein>
    <submittedName>
        <fullName evidence="2">E3 ubiquitin-protein ligase UBR4-like</fullName>
    </submittedName>
</protein>
<organism evidence="2 3">
    <name type="scientific">Oopsacas minuta</name>
    <dbReference type="NCBI Taxonomy" id="111878"/>
    <lineage>
        <taxon>Eukaryota</taxon>
        <taxon>Metazoa</taxon>
        <taxon>Porifera</taxon>
        <taxon>Hexactinellida</taxon>
        <taxon>Hexasterophora</taxon>
        <taxon>Lyssacinosida</taxon>
        <taxon>Leucopsacidae</taxon>
        <taxon>Oopsacas</taxon>
    </lineage>
</organism>